<dbReference type="STRING" id="97972.A0A2V1D2I0"/>
<dbReference type="InterPro" id="IPR029058">
    <property type="entry name" value="AB_hydrolase_fold"/>
</dbReference>
<evidence type="ECO:0000313" key="9">
    <source>
        <dbReference type="EMBL" id="PVH92208.1"/>
    </source>
</evidence>
<evidence type="ECO:0000256" key="6">
    <source>
        <dbReference type="ARBA" id="ARBA00022837"/>
    </source>
</evidence>
<evidence type="ECO:0000256" key="2">
    <source>
        <dbReference type="ARBA" id="ARBA00022487"/>
    </source>
</evidence>
<name>A0A2V1D2I0_9PLEO</name>
<dbReference type="InterPro" id="IPR011118">
    <property type="entry name" value="Tannase/feruloyl_esterase"/>
</dbReference>
<keyword evidence="4" id="KW-0732">Signal</keyword>
<keyword evidence="2" id="KW-0719">Serine esterase</keyword>
<evidence type="ECO:0000256" key="1">
    <source>
        <dbReference type="ARBA" id="ARBA00006249"/>
    </source>
</evidence>
<dbReference type="GO" id="GO:0030600">
    <property type="term" value="F:feruloyl esterase activity"/>
    <property type="evidence" value="ECO:0007669"/>
    <property type="project" value="UniProtKB-ARBA"/>
</dbReference>
<dbReference type="Pfam" id="PF07519">
    <property type="entry name" value="Tannase"/>
    <property type="match status" value="1"/>
</dbReference>
<keyword evidence="5 8" id="KW-0378">Hydrolase</keyword>
<dbReference type="EC" id="3.1.1.-" evidence="8"/>
<dbReference type="GO" id="GO:0046872">
    <property type="term" value="F:metal ion binding"/>
    <property type="evidence" value="ECO:0007669"/>
    <property type="project" value="UniProtKB-KW"/>
</dbReference>
<keyword evidence="7" id="KW-1015">Disulfide bond</keyword>
<keyword evidence="6" id="KW-0106">Calcium</keyword>
<dbReference type="AlphaFoldDB" id="A0A2V1D2I0"/>
<dbReference type="Gene3D" id="3.40.50.1820">
    <property type="entry name" value="alpha/beta hydrolase"/>
    <property type="match status" value="1"/>
</dbReference>
<dbReference type="Proteomes" id="UP000244855">
    <property type="component" value="Unassembled WGS sequence"/>
</dbReference>
<organism evidence="9 10">
    <name type="scientific">Periconia macrospinosa</name>
    <dbReference type="NCBI Taxonomy" id="97972"/>
    <lineage>
        <taxon>Eukaryota</taxon>
        <taxon>Fungi</taxon>
        <taxon>Dikarya</taxon>
        <taxon>Ascomycota</taxon>
        <taxon>Pezizomycotina</taxon>
        <taxon>Dothideomycetes</taxon>
        <taxon>Pleosporomycetidae</taxon>
        <taxon>Pleosporales</taxon>
        <taxon>Massarineae</taxon>
        <taxon>Periconiaceae</taxon>
        <taxon>Periconia</taxon>
    </lineage>
</organism>
<keyword evidence="3" id="KW-0479">Metal-binding</keyword>
<dbReference type="SUPFAM" id="SSF53474">
    <property type="entry name" value="alpha/beta-Hydrolases"/>
    <property type="match status" value="1"/>
</dbReference>
<reference evidence="9 10" key="1">
    <citation type="journal article" date="2018" name="Sci. Rep.">
        <title>Comparative genomics provides insights into the lifestyle and reveals functional heterogeneity of dark septate endophytic fungi.</title>
        <authorList>
            <person name="Knapp D.G."/>
            <person name="Nemeth J.B."/>
            <person name="Barry K."/>
            <person name="Hainaut M."/>
            <person name="Henrissat B."/>
            <person name="Johnson J."/>
            <person name="Kuo A."/>
            <person name="Lim J.H.P."/>
            <person name="Lipzen A."/>
            <person name="Nolan M."/>
            <person name="Ohm R.A."/>
            <person name="Tamas L."/>
            <person name="Grigoriev I.V."/>
            <person name="Spatafora J.W."/>
            <person name="Nagy L.G."/>
            <person name="Kovacs G.M."/>
        </authorList>
    </citation>
    <scope>NUCLEOTIDE SEQUENCE [LARGE SCALE GENOMIC DNA]</scope>
    <source>
        <strain evidence="9 10">DSE2036</strain>
    </source>
</reference>
<dbReference type="OrthoDB" id="3039123at2759"/>
<dbReference type="PANTHER" id="PTHR33938:SF8">
    <property type="entry name" value="CARBOXYLIC ESTER HYDROLASE"/>
    <property type="match status" value="1"/>
</dbReference>
<proteinExistence type="inferred from homology"/>
<evidence type="ECO:0000256" key="3">
    <source>
        <dbReference type="ARBA" id="ARBA00022723"/>
    </source>
</evidence>
<evidence type="ECO:0000256" key="7">
    <source>
        <dbReference type="ARBA" id="ARBA00023157"/>
    </source>
</evidence>
<gene>
    <name evidence="9" type="ORF">DM02DRAFT_701072</name>
</gene>
<evidence type="ECO:0000256" key="5">
    <source>
        <dbReference type="ARBA" id="ARBA00022801"/>
    </source>
</evidence>
<keyword evidence="10" id="KW-1185">Reference proteome</keyword>
<protein>
    <recommendedName>
        <fullName evidence="8">Carboxylic ester hydrolase</fullName>
        <ecNumber evidence="8">3.1.1.-</ecNumber>
    </recommendedName>
</protein>
<comment type="similarity">
    <text evidence="1 8">Belongs to the tannase family.</text>
</comment>
<dbReference type="PANTHER" id="PTHR33938">
    <property type="entry name" value="FERULOYL ESTERASE B-RELATED"/>
    <property type="match status" value="1"/>
</dbReference>
<evidence type="ECO:0000313" key="10">
    <source>
        <dbReference type="Proteomes" id="UP000244855"/>
    </source>
</evidence>
<dbReference type="EMBL" id="KZ805707">
    <property type="protein sequence ID" value="PVH92208.1"/>
    <property type="molecule type" value="Genomic_DNA"/>
</dbReference>
<evidence type="ECO:0000256" key="4">
    <source>
        <dbReference type="ARBA" id="ARBA00022729"/>
    </source>
</evidence>
<evidence type="ECO:0000256" key="8">
    <source>
        <dbReference type="RuleBase" id="RU361238"/>
    </source>
</evidence>
<sequence length="502" mass="54125">MALCTASQFQSLTLFGASILSINTTSHSNLSFKVPTGDNHYAKNVTGLDVCEVIISYTHPGYNDEVNTIVWLPTAEDWSGRFLGAGGGGWVTGASNSTLAWAASEGFAVVTTDGGHAANSPVQDWALLSPGNVNWIPLQNFASTTLDEAATLGKAVVKAYYGTKPSYSYWNGCSTGGRQGHMMAQRYPEQYDGILAAASAMNWGQMLMQEGWPQAVMNDLKLYPTNCELEAVRLAAIEACDGLDGVEDGIITLPGQCDFDPSTKVGQSYYCSLNGVNTTITEAAATVAKWTWKGATSPRNESLWYGLDVGASFLADAATTCSANGTCIGSPLGFYDIWIRYFLMMDPSFDVSTVNVSVFSKLFHQSVNRYDSIIGTSDIDLTYFKEAGGKIITWHGLADSLIAPNNTVSYAQRVYERDPEAGDYYRFFEAPGVDHCSGGPGWFPGKGLQSLIDWVENGIAPTSLEAQTQNGAVQRSANLCLWPKSLHFVSGDVNEASSFKCR</sequence>
<accession>A0A2V1D2I0</accession>